<dbReference type="AlphaFoldDB" id="A0A7S4VX91"/>
<dbReference type="EMBL" id="HBNS01019384">
    <property type="protein sequence ID" value="CAE4608183.1"/>
    <property type="molecule type" value="Transcribed_RNA"/>
</dbReference>
<proteinExistence type="predicted"/>
<protein>
    <submittedName>
        <fullName evidence="2">Uncharacterized protein</fullName>
    </submittedName>
</protein>
<accession>A0A7S4VX91</accession>
<reference evidence="2" key="1">
    <citation type="submission" date="2021-01" db="EMBL/GenBank/DDBJ databases">
        <authorList>
            <person name="Corre E."/>
            <person name="Pelletier E."/>
            <person name="Niang G."/>
            <person name="Scheremetjew M."/>
            <person name="Finn R."/>
            <person name="Kale V."/>
            <person name="Holt S."/>
            <person name="Cochrane G."/>
            <person name="Meng A."/>
            <person name="Brown T."/>
            <person name="Cohen L."/>
        </authorList>
    </citation>
    <scope>NUCLEOTIDE SEQUENCE</scope>
    <source>
        <strain evidence="2">GSO104</strain>
    </source>
</reference>
<keyword evidence="1" id="KW-0472">Membrane</keyword>
<feature type="transmembrane region" description="Helical" evidence="1">
    <location>
        <begin position="32"/>
        <end position="51"/>
    </location>
</feature>
<sequence>MEQSTSFPNDTPLLPIILNIHHHHPFVPFSPFFFILLTTSLLIILLLVYHYKQKHQNHKQQHFLHSYGSYVIFTNPHYLSPDIAYAFARYCCIDCGMNVLLIRTANKEHDRDKNDTHACKEKDELRTLQNKLLVAATKSNQKKIKIDIMDCYNNTTHPDDQQQTKTTKDNNNDDDDDDVQKMCVMMDLKLGQITIQGGISAFFHCTRQNNNDDDDNVEKYIVKAALTHMSFRGTGLFLPILANHEGTMSMTTQQRQEKKECLKQMYQSIGECHGVEYLVLNMTSIVWKMVSFLFCITKGGGAREKDDNDISSIMYTILKVYFFLNRM</sequence>
<gene>
    <name evidence="2" type="ORF">DBRI00130_LOCUS15424</name>
</gene>
<evidence type="ECO:0000256" key="1">
    <source>
        <dbReference type="SAM" id="Phobius"/>
    </source>
</evidence>
<keyword evidence="1" id="KW-1133">Transmembrane helix</keyword>
<evidence type="ECO:0000313" key="2">
    <source>
        <dbReference type="EMBL" id="CAE4608183.1"/>
    </source>
</evidence>
<organism evidence="2">
    <name type="scientific">Ditylum brightwellii</name>
    <dbReference type="NCBI Taxonomy" id="49249"/>
    <lineage>
        <taxon>Eukaryota</taxon>
        <taxon>Sar</taxon>
        <taxon>Stramenopiles</taxon>
        <taxon>Ochrophyta</taxon>
        <taxon>Bacillariophyta</taxon>
        <taxon>Mediophyceae</taxon>
        <taxon>Lithodesmiophycidae</taxon>
        <taxon>Lithodesmiales</taxon>
        <taxon>Lithodesmiaceae</taxon>
        <taxon>Ditylum</taxon>
    </lineage>
</organism>
<keyword evidence="1" id="KW-0812">Transmembrane</keyword>
<name>A0A7S4VX91_9STRA</name>